<dbReference type="OrthoDB" id="408152at2759"/>
<evidence type="ECO:0000313" key="3">
    <source>
        <dbReference type="Proteomes" id="UP000041254"/>
    </source>
</evidence>
<name>A0A0G4GRS6_VITBC</name>
<evidence type="ECO:0008006" key="4">
    <source>
        <dbReference type="Google" id="ProtNLM"/>
    </source>
</evidence>
<evidence type="ECO:0000313" key="2">
    <source>
        <dbReference type="EMBL" id="CEM33304.1"/>
    </source>
</evidence>
<reference evidence="2 3" key="1">
    <citation type="submission" date="2014-11" db="EMBL/GenBank/DDBJ databases">
        <authorList>
            <person name="Zhu J."/>
            <person name="Qi W."/>
            <person name="Song R."/>
        </authorList>
    </citation>
    <scope>NUCLEOTIDE SEQUENCE [LARGE SCALE GENOMIC DNA]</scope>
</reference>
<sequence>MAHKSLEKDLLPGSGAADEKGLKIIGAGYGRTGTLSMKQALNELGYPCYHMTEMWKDLNGRCALWREITRKNGKGVDWDAVFDGYKATVDFPATPFFHELFQKYPDAKVILTVRDPSKWYQSIRRTIISFRKHHKSPINRLGLRLLPRPGLRHFQQMWHELQLARPFTDAFDFDEMTEEGTVAMFNQWTQHVKDTVPPQQLLVFEVKDGWGPLCAFLVNDGESFERMVRKQSREVYGIGYAAVGLAALASVGVGWALFNAVGVSRATTSG</sequence>
<dbReference type="InterPro" id="IPR027417">
    <property type="entry name" value="P-loop_NTPase"/>
</dbReference>
<proteinExistence type="predicted"/>
<dbReference type="Proteomes" id="UP000041254">
    <property type="component" value="Unassembled WGS sequence"/>
</dbReference>
<dbReference type="EMBL" id="CDMY01000781">
    <property type="protein sequence ID" value="CEM33304.1"/>
    <property type="molecule type" value="Genomic_DNA"/>
</dbReference>
<gene>
    <name evidence="2" type="ORF">Vbra_18489</name>
</gene>
<dbReference type="PANTHER" id="PTHR36978:SF4">
    <property type="entry name" value="P-LOOP CONTAINING NUCLEOSIDE TRIPHOSPHATE HYDROLASE PROTEIN"/>
    <property type="match status" value="1"/>
</dbReference>
<dbReference type="Gene3D" id="3.40.50.300">
    <property type="entry name" value="P-loop containing nucleotide triphosphate hydrolases"/>
    <property type="match status" value="1"/>
</dbReference>
<keyword evidence="1" id="KW-1133">Transmembrane helix</keyword>
<feature type="transmembrane region" description="Helical" evidence="1">
    <location>
        <begin position="235"/>
        <end position="258"/>
    </location>
</feature>
<protein>
    <recommendedName>
        <fullName evidence="4">Sulfotransferase domain-containing protein</fullName>
    </recommendedName>
</protein>
<dbReference type="PhylomeDB" id="A0A0G4GRS6"/>
<dbReference type="Pfam" id="PF17784">
    <property type="entry name" value="Sulfotransfer_4"/>
    <property type="match status" value="1"/>
</dbReference>
<accession>A0A0G4GRS6</accession>
<dbReference type="SUPFAM" id="SSF52540">
    <property type="entry name" value="P-loop containing nucleoside triphosphate hydrolases"/>
    <property type="match status" value="1"/>
</dbReference>
<dbReference type="InParanoid" id="A0A0G4GRS6"/>
<dbReference type="VEuPathDB" id="CryptoDB:Vbra_18489"/>
<keyword evidence="3" id="KW-1185">Reference proteome</keyword>
<evidence type="ECO:0000256" key="1">
    <source>
        <dbReference type="SAM" id="Phobius"/>
    </source>
</evidence>
<dbReference type="OMA" id="AGQHGRE"/>
<dbReference type="PANTHER" id="PTHR36978">
    <property type="entry name" value="P-LOOP CONTAINING NUCLEOTIDE TRIPHOSPHATE HYDROLASE"/>
    <property type="match status" value="1"/>
</dbReference>
<keyword evidence="1" id="KW-0812">Transmembrane</keyword>
<keyword evidence="1" id="KW-0472">Membrane</keyword>
<organism evidence="2 3">
    <name type="scientific">Vitrella brassicaformis (strain CCMP3155)</name>
    <dbReference type="NCBI Taxonomy" id="1169540"/>
    <lineage>
        <taxon>Eukaryota</taxon>
        <taxon>Sar</taxon>
        <taxon>Alveolata</taxon>
        <taxon>Colpodellida</taxon>
        <taxon>Vitrellaceae</taxon>
        <taxon>Vitrella</taxon>
    </lineage>
</organism>
<dbReference type="AlphaFoldDB" id="A0A0G4GRS6"/>
<dbReference type="STRING" id="1169540.A0A0G4GRS6"/>
<dbReference type="InterPro" id="IPR040632">
    <property type="entry name" value="Sulfotransfer_4"/>
</dbReference>